<feature type="region of interest" description="Disordered" evidence="1">
    <location>
        <begin position="718"/>
        <end position="759"/>
    </location>
</feature>
<organism evidence="4 5">
    <name type="scientific">Hymenoscyphus albidus</name>
    <dbReference type="NCBI Taxonomy" id="595503"/>
    <lineage>
        <taxon>Eukaryota</taxon>
        <taxon>Fungi</taxon>
        <taxon>Dikarya</taxon>
        <taxon>Ascomycota</taxon>
        <taxon>Pezizomycotina</taxon>
        <taxon>Leotiomycetes</taxon>
        <taxon>Helotiales</taxon>
        <taxon>Helotiaceae</taxon>
        <taxon>Hymenoscyphus</taxon>
    </lineage>
</organism>
<evidence type="ECO:0000256" key="1">
    <source>
        <dbReference type="SAM" id="MobiDB-lite"/>
    </source>
</evidence>
<dbReference type="InterPro" id="IPR011990">
    <property type="entry name" value="TPR-like_helical_dom_sf"/>
</dbReference>
<proteinExistence type="predicted"/>
<dbReference type="Pfam" id="PF10374">
    <property type="entry name" value="EST1"/>
    <property type="match status" value="1"/>
</dbReference>
<dbReference type="Proteomes" id="UP000701801">
    <property type="component" value="Unassembled WGS sequence"/>
</dbReference>
<dbReference type="AlphaFoldDB" id="A0A9N9LMQ5"/>
<feature type="compositionally biased region" description="Polar residues" evidence="1">
    <location>
        <begin position="559"/>
        <end position="576"/>
    </location>
</feature>
<feature type="domain" description="Telomerase activating protein Est1-like N-terminal" evidence="3">
    <location>
        <begin position="62"/>
        <end position="179"/>
    </location>
</feature>
<evidence type="ECO:0000313" key="5">
    <source>
        <dbReference type="Proteomes" id="UP000701801"/>
    </source>
</evidence>
<dbReference type="PANTHER" id="PTHR15696">
    <property type="entry name" value="SMG-7 SUPPRESSOR WITH MORPHOLOGICAL EFFECT ON GENITALIA PROTEIN 7"/>
    <property type="match status" value="1"/>
</dbReference>
<gene>
    <name evidence="4" type="ORF">HYALB_00004442</name>
</gene>
<dbReference type="Pfam" id="PF10373">
    <property type="entry name" value="EST1_DNA_bind"/>
    <property type="match status" value="1"/>
</dbReference>
<comment type="caution">
    <text evidence="4">The sequence shown here is derived from an EMBL/GenBank/DDBJ whole genome shotgun (WGS) entry which is preliminary data.</text>
</comment>
<feature type="compositionally biased region" description="Basic and acidic residues" evidence="1">
    <location>
        <begin position="580"/>
        <end position="590"/>
    </location>
</feature>
<evidence type="ECO:0000313" key="4">
    <source>
        <dbReference type="EMBL" id="CAG8975144.1"/>
    </source>
</evidence>
<protein>
    <recommendedName>
        <fullName evidence="6">Protein SMG7</fullName>
    </recommendedName>
</protein>
<evidence type="ECO:0008006" key="6">
    <source>
        <dbReference type="Google" id="ProtNLM"/>
    </source>
</evidence>
<dbReference type="InterPro" id="IPR045153">
    <property type="entry name" value="Est1/Ebs1-like"/>
</dbReference>
<dbReference type="SUPFAM" id="SSF48452">
    <property type="entry name" value="TPR-like"/>
    <property type="match status" value="1"/>
</dbReference>
<reference evidence="4" key="1">
    <citation type="submission" date="2021-07" db="EMBL/GenBank/DDBJ databases">
        <authorList>
            <person name="Durling M."/>
        </authorList>
    </citation>
    <scope>NUCLEOTIDE SEQUENCE</scope>
</reference>
<dbReference type="EMBL" id="CAJVRM010000127">
    <property type="protein sequence ID" value="CAG8975144.1"/>
    <property type="molecule type" value="Genomic_DNA"/>
</dbReference>
<name>A0A9N9LMQ5_9HELO</name>
<feature type="domain" description="DNA/RNA-binding" evidence="2">
    <location>
        <begin position="189"/>
        <end position="479"/>
    </location>
</feature>
<dbReference type="Gene3D" id="1.25.40.10">
    <property type="entry name" value="Tetratricopeptide repeat domain"/>
    <property type="match status" value="1"/>
</dbReference>
<accession>A0A9N9LMQ5</accession>
<dbReference type="InterPro" id="IPR018834">
    <property type="entry name" value="DNA/RNA-bd_Est1-type"/>
</dbReference>
<feature type="region of interest" description="Disordered" evidence="1">
    <location>
        <begin position="559"/>
        <end position="603"/>
    </location>
</feature>
<feature type="region of interest" description="Disordered" evidence="1">
    <location>
        <begin position="683"/>
        <end position="705"/>
    </location>
</feature>
<dbReference type="PANTHER" id="PTHR15696:SF36">
    <property type="entry name" value="NONSENSE-MEDIATED MRNA DECAY FACTOR"/>
    <property type="match status" value="1"/>
</dbReference>
<keyword evidence="5" id="KW-1185">Reference proteome</keyword>
<dbReference type="InterPro" id="IPR019458">
    <property type="entry name" value="Est1-like_N"/>
</dbReference>
<feature type="compositionally biased region" description="Low complexity" evidence="1">
    <location>
        <begin position="726"/>
        <end position="739"/>
    </location>
</feature>
<sequence length="831" mass="93121">MATSAAQKWKIARQVSKELTSLLNLKDKAPRFDDVDNLIIQLRLACEATIFLDFEYAHKQRVEHELWTAHTRIKKRYEMILDHYRLAEQKKHVEKRKMEKRYVDFIKTSQFFYKGYIQRLASHFDGLKEMRRIAHQLSLSLLTVDRRIKVSPEVGRLIDMSCHAALLRLGDLSRYRNKIRTKDRSWEIALGYYELANGLAPGDGSAHNKMAVIALEDTNHLDAVYHLYRALAINKPDELARGNLELEFKKITSAWEKQRSQPKTDSLTTLIWWFLLLHAKFYEGVDFPTHAELENEVLSRLALLLKEREVTVVLQKLVAINIAADFFASQKVLQESVKVGNTARSAALGSFYFCLGFNVRVMTMLLQVLKPELEDPPAGEDLPSEESPPIKPHERITIVTRRVLPALRHYSVWLVSRVQVLVANLDTDVPNLHSQEMWKIYTDILSQLADTFPPLDLPSIQYLLEEDENTIGFKPLRDPNLPHECDLYSVDAVGTPKLRTIDLGTERHLPNVEMRGRIRDILLCGLVLQDKERYPRVPIALQDGAFVFMEGEASIIGLNNPTSDSRTISSPVTAASNGDGRNHAPSEKLNRSIPSRSPKIPTIREPNVSFDVMMSRMVEDLVNPSNGIHSMNEETSYGMHSRAANEVFPTSTPQGSHSRVHSTTKMLPSLYNSAFAPMPNELQPTTPTRPYGIRQPSPGFDSPQQQLAAAEHLDLVTGGSSKSHWGAAGSNSTSNSAATQSVSPTRHQHIGRSPLPLSGTDGWNDFSSNIYGNTPLNNSSGGSFVINRNAFNGTFDPTTDSFTINAMLQSSLANEPRSSGYSQTPPGGQGG</sequence>
<evidence type="ECO:0000259" key="2">
    <source>
        <dbReference type="Pfam" id="PF10373"/>
    </source>
</evidence>
<evidence type="ECO:0000259" key="3">
    <source>
        <dbReference type="Pfam" id="PF10374"/>
    </source>
</evidence>
<dbReference type="OrthoDB" id="69928at2759"/>